<keyword evidence="6" id="KW-0256">Endoplasmic reticulum</keyword>
<evidence type="ECO:0000256" key="7">
    <source>
        <dbReference type="ARBA" id="ARBA00022989"/>
    </source>
</evidence>
<dbReference type="GO" id="GO:0005525">
    <property type="term" value="F:GTP binding"/>
    <property type="evidence" value="ECO:0007669"/>
    <property type="project" value="UniProtKB-KW"/>
</dbReference>
<keyword evidence="5" id="KW-0547">Nucleotide-binding</keyword>
<comment type="subcellular location">
    <subcellularLocation>
        <location evidence="1">Endoplasmic reticulum membrane</location>
        <topology evidence="1">Single-pass membrane protein</topology>
    </subcellularLocation>
</comment>
<dbReference type="InterPro" id="IPR019009">
    <property type="entry name" value="SRP_receptor_beta_su"/>
</dbReference>
<dbReference type="InterPro" id="IPR027417">
    <property type="entry name" value="P-loop_NTPase"/>
</dbReference>
<feature type="non-terminal residue" evidence="11">
    <location>
        <position position="1"/>
    </location>
</feature>
<keyword evidence="8" id="KW-0342">GTP-binding</keyword>
<dbReference type="Pfam" id="PF09439">
    <property type="entry name" value="SRPRB"/>
    <property type="match status" value="1"/>
</dbReference>
<evidence type="ECO:0000256" key="6">
    <source>
        <dbReference type="ARBA" id="ARBA00022824"/>
    </source>
</evidence>
<sequence>TLTLVDIPGHEKIRYQSLEKYKANARAFVFVLDSGKIQMELKDVAEFLYNVLTDPRISRSGNRILIACNKQDSSAAKGFSVVRNLLEKEL</sequence>
<name>A0A8E0RUL4_9TREM</name>
<dbReference type="SUPFAM" id="SSF52540">
    <property type="entry name" value="P-loop containing nucleoside triphosphate hydrolases"/>
    <property type="match status" value="1"/>
</dbReference>
<evidence type="ECO:0000256" key="9">
    <source>
        <dbReference type="ARBA" id="ARBA00023136"/>
    </source>
</evidence>
<gene>
    <name evidence="11" type="ORF">FBUS_03126</name>
</gene>
<reference evidence="11" key="1">
    <citation type="submission" date="2019-05" db="EMBL/GenBank/DDBJ databases">
        <title>Annotation for the trematode Fasciolopsis buski.</title>
        <authorList>
            <person name="Choi Y.-J."/>
        </authorList>
    </citation>
    <scope>NUCLEOTIDE SEQUENCE</scope>
    <source>
        <strain evidence="11">HT</strain>
        <tissue evidence="11">Whole worm</tissue>
    </source>
</reference>
<dbReference type="AlphaFoldDB" id="A0A8E0RUL4"/>
<evidence type="ECO:0000256" key="10">
    <source>
        <dbReference type="ARBA" id="ARBA00023170"/>
    </source>
</evidence>
<organism evidence="11 12">
    <name type="scientific">Fasciolopsis buskii</name>
    <dbReference type="NCBI Taxonomy" id="27845"/>
    <lineage>
        <taxon>Eukaryota</taxon>
        <taxon>Metazoa</taxon>
        <taxon>Spiralia</taxon>
        <taxon>Lophotrochozoa</taxon>
        <taxon>Platyhelminthes</taxon>
        <taxon>Trematoda</taxon>
        <taxon>Digenea</taxon>
        <taxon>Plagiorchiida</taxon>
        <taxon>Echinostomata</taxon>
        <taxon>Echinostomatoidea</taxon>
        <taxon>Fasciolidae</taxon>
        <taxon>Fasciolopsis</taxon>
    </lineage>
</organism>
<evidence type="ECO:0000256" key="1">
    <source>
        <dbReference type="ARBA" id="ARBA00004389"/>
    </source>
</evidence>
<comment type="caution">
    <text evidence="11">The sequence shown here is derived from an EMBL/GenBank/DDBJ whole genome shotgun (WGS) entry which is preliminary data.</text>
</comment>
<dbReference type="Proteomes" id="UP000728185">
    <property type="component" value="Unassembled WGS sequence"/>
</dbReference>
<dbReference type="OrthoDB" id="41266at2759"/>
<evidence type="ECO:0000256" key="8">
    <source>
        <dbReference type="ARBA" id="ARBA00023134"/>
    </source>
</evidence>
<protein>
    <recommendedName>
        <fullName evidence="3">Signal recognition particle receptor subunit beta</fullName>
    </recommendedName>
</protein>
<evidence type="ECO:0000313" key="12">
    <source>
        <dbReference type="Proteomes" id="UP000728185"/>
    </source>
</evidence>
<keyword evidence="4" id="KW-0812">Transmembrane</keyword>
<dbReference type="GO" id="GO:0005789">
    <property type="term" value="C:endoplasmic reticulum membrane"/>
    <property type="evidence" value="ECO:0007669"/>
    <property type="project" value="UniProtKB-SubCell"/>
</dbReference>
<keyword evidence="10 11" id="KW-0675">Receptor</keyword>
<keyword evidence="7" id="KW-1133">Transmembrane helix</keyword>
<keyword evidence="12" id="KW-1185">Reference proteome</keyword>
<evidence type="ECO:0000313" key="11">
    <source>
        <dbReference type="EMBL" id="KAA0189714.1"/>
    </source>
</evidence>
<dbReference type="EMBL" id="LUCM01007566">
    <property type="protein sequence ID" value="KAA0189714.1"/>
    <property type="molecule type" value="Genomic_DNA"/>
</dbReference>
<dbReference type="Gene3D" id="3.40.50.300">
    <property type="entry name" value="P-loop containing nucleotide triphosphate hydrolases"/>
    <property type="match status" value="1"/>
</dbReference>
<evidence type="ECO:0000256" key="4">
    <source>
        <dbReference type="ARBA" id="ARBA00022692"/>
    </source>
</evidence>
<proteinExistence type="inferred from homology"/>
<evidence type="ECO:0000256" key="2">
    <source>
        <dbReference type="ARBA" id="ARBA00005619"/>
    </source>
</evidence>
<evidence type="ECO:0000256" key="3">
    <source>
        <dbReference type="ARBA" id="ARBA00020256"/>
    </source>
</evidence>
<accession>A0A8E0RUL4</accession>
<keyword evidence="9" id="KW-0472">Membrane</keyword>
<evidence type="ECO:0000256" key="5">
    <source>
        <dbReference type="ARBA" id="ARBA00022741"/>
    </source>
</evidence>
<comment type="similarity">
    <text evidence="2">Belongs to the SRP receptor beta subunit family.</text>
</comment>